<keyword evidence="4 5" id="KW-0472">Membrane</keyword>
<accession>A0ABT3BM57</accession>
<feature type="transmembrane region" description="Helical" evidence="5">
    <location>
        <begin position="21"/>
        <end position="42"/>
    </location>
</feature>
<protein>
    <submittedName>
        <fullName evidence="7">RDD family protein</fullName>
    </submittedName>
</protein>
<feature type="transmembrane region" description="Helical" evidence="5">
    <location>
        <begin position="54"/>
        <end position="75"/>
    </location>
</feature>
<evidence type="ECO:0000259" key="6">
    <source>
        <dbReference type="Pfam" id="PF06271"/>
    </source>
</evidence>
<keyword evidence="8" id="KW-1185">Reference proteome</keyword>
<dbReference type="Proteomes" id="UP001208245">
    <property type="component" value="Unassembled WGS sequence"/>
</dbReference>
<evidence type="ECO:0000313" key="7">
    <source>
        <dbReference type="EMBL" id="MCV3728325.1"/>
    </source>
</evidence>
<keyword evidence="2 5" id="KW-0812">Transmembrane</keyword>
<evidence type="ECO:0000256" key="1">
    <source>
        <dbReference type="ARBA" id="ARBA00004141"/>
    </source>
</evidence>
<name>A0ABT3BM57_9BACT</name>
<reference evidence="7 8" key="1">
    <citation type="journal article" date="2020" name="Int. J. Syst. Evol. Microbiol.">
        <title>Ureaplasma miroungigenitalium sp. nov. isolated from northern elephant seals (Mirounga angustirostris) and Ureaplasma zalophigenitalium sp. nov. isolated from California sea lions (Zalophus californianus).</title>
        <authorList>
            <person name="Volokhov D.V."/>
            <person name="Gulland F.M."/>
            <person name="Gao Y."/>
            <person name="Chizhikov V.E."/>
        </authorList>
    </citation>
    <scope>NUCLEOTIDE SEQUENCE [LARGE SCALE GENOMIC DNA]</scope>
    <source>
        <strain evidence="7 8">ES3182-GEN</strain>
    </source>
</reference>
<dbReference type="RefSeq" id="WP_263821652.1">
    <property type="nucleotide sequence ID" value="NZ_JAOXHL010000001.1"/>
</dbReference>
<proteinExistence type="predicted"/>
<gene>
    <name evidence="7" type="ORF">OF376_00790</name>
</gene>
<sequence length="171" mass="19578">MINKNNPIPIKNRIKELFFDYLVILLYLVFLFGITMSVYMFFFKGIPEMNELQAQLIATVTSVLPIILIFSYLDFSKDGSHGKRKAGLTLVYKEKSIKASLIRNAIKFFPWQLGHISTIHGIYTNFDTLSIMLSIVSMTCGLLLLLMAILRQDKRHLGDLFANTQVQLNVK</sequence>
<dbReference type="InterPro" id="IPR010432">
    <property type="entry name" value="RDD"/>
</dbReference>
<dbReference type="EMBL" id="JAOXHL010000001">
    <property type="protein sequence ID" value="MCV3728325.1"/>
    <property type="molecule type" value="Genomic_DNA"/>
</dbReference>
<keyword evidence="3 5" id="KW-1133">Transmembrane helix</keyword>
<evidence type="ECO:0000256" key="2">
    <source>
        <dbReference type="ARBA" id="ARBA00022692"/>
    </source>
</evidence>
<feature type="domain" description="RDD" evidence="6">
    <location>
        <begin position="13"/>
        <end position="163"/>
    </location>
</feature>
<evidence type="ECO:0000313" key="8">
    <source>
        <dbReference type="Proteomes" id="UP001208245"/>
    </source>
</evidence>
<comment type="caution">
    <text evidence="7">The sequence shown here is derived from an EMBL/GenBank/DDBJ whole genome shotgun (WGS) entry which is preliminary data.</text>
</comment>
<organism evidence="7 8">
    <name type="scientific">Ureaplasma miroungigenitalium</name>
    <dbReference type="NCBI Taxonomy" id="1042321"/>
    <lineage>
        <taxon>Bacteria</taxon>
        <taxon>Bacillati</taxon>
        <taxon>Mycoplasmatota</taxon>
        <taxon>Mycoplasmoidales</taxon>
        <taxon>Mycoplasmoidaceae</taxon>
        <taxon>Ureaplasma</taxon>
    </lineage>
</organism>
<evidence type="ECO:0000256" key="4">
    <source>
        <dbReference type="ARBA" id="ARBA00023136"/>
    </source>
</evidence>
<evidence type="ECO:0000256" key="3">
    <source>
        <dbReference type="ARBA" id="ARBA00022989"/>
    </source>
</evidence>
<evidence type="ECO:0000256" key="5">
    <source>
        <dbReference type="SAM" id="Phobius"/>
    </source>
</evidence>
<dbReference type="Pfam" id="PF06271">
    <property type="entry name" value="RDD"/>
    <property type="match status" value="1"/>
</dbReference>
<feature type="transmembrane region" description="Helical" evidence="5">
    <location>
        <begin position="129"/>
        <end position="150"/>
    </location>
</feature>
<comment type="subcellular location">
    <subcellularLocation>
        <location evidence="1">Membrane</location>
        <topology evidence="1">Multi-pass membrane protein</topology>
    </subcellularLocation>
</comment>